<dbReference type="InterPro" id="IPR000522">
    <property type="entry name" value="ABC_transptr_permease_BtuC"/>
</dbReference>
<dbReference type="CDD" id="cd06550">
    <property type="entry name" value="TM_ABC_iron-siderophores_like"/>
    <property type="match status" value="1"/>
</dbReference>
<dbReference type="EMBL" id="JAATEJ010000024">
    <property type="protein sequence ID" value="NJP46758.1"/>
    <property type="molecule type" value="Genomic_DNA"/>
</dbReference>
<keyword evidence="5 8" id="KW-0812">Transmembrane</keyword>
<comment type="caution">
    <text evidence="9">The sequence shown here is derived from an EMBL/GenBank/DDBJ whole genome shotgun (WGS) entry which is preliminary data.</text>
</comment>
<organism evidence="9 10">
    <name type="scientific">Actinacidiphila epipremni</name>
    <dbReference type="NCBI Taxonomy" id="2053013"/>
    <lineage>
        <taxon>Bacteria</taxon>
        <taxon>Bacillati</taxon>
        <taxon>Actinomycetota</taxon>
        <taxon>Actinomycetes</taxon>
        <taxon>Kitasatosporales</taxon>
        <taxon>Streptomycetaceae</taxon>
        <taxon>Actinacidiphila</taxon>
    </lineage>
</organism>
<feature type="transmembrane region" description="Helical" evidence="8">
    <location>
        <begin position="299"/>
        <end position="318"/>
    </location>
</feature>
<evidence type="ECO:0000256" key="2">
    <source>
        <dbReference type="ARBA" id="ARBA00007935"/>
    </source>
</evidence>
<feature type="transmembrane region" description="Helical" evidence="8">
    <location>
        <begin position="119"/>
        <end position="137"/>
    </location>
</feature>
<protein>
    <submittedName>
        <fullName evidence="9">Iron chelate uptake ABC transporter family permease subunit</fullName>
    </submittedName>
</protein>
<evidence type="ECO:0000256" key="6">
    <source>
        <dbReference type="ARBA" id="ARBA00022989"/>
    </source>
</evidence>
<dbReference type="PANTHER" id="PTHR30472:SF24">
    <property type="entry name" value="FERRIC ENTEROBACTIN TRANSPORT SYSTEM PERMEASE PROTEIN FEPG"/>
    <property type="match status" value="1"/>
</dbReference>
<feature type="transmembrane region" description="Helical" evidence="8">
    <location>
        <begin position="35"/>
        <end position="53"/>
    </location>
</feature>
<comment type="similarity">
    <text evidence="2">Belongs to the binding-protein-dependent transport system permease family. FecCD subfamily.</text>
</comment>
<dbReference type="Gene3D" id="1.10.3470.10">
    <property type="entry name" value="ABC transporter involved in vitamin B12 uptake, BtuC"/>
    <property type="match status" value="1"/>
</dbReference>
<dbReference type="InterPro" id="IPR037294">
    <property type="entry name" value="ABC_BtuC-like"/>
</dbReference>
<proteinExistence type="inferred from homology"/>
<dbReference type="PANTHER" id="PTHR30472">
    <property type="entry name" value="FERRIC ENTEROBACTIN TRANSPORT SYSTEM PERMEASE PROTEIN"/>
    <property type="match status" value="1"/>
</dbReference>
<dbReference type="Proteomes" id="UP000734511">
    <property type="component" value="Unassembled WGS sequence"/>
</dbReference>
<name>A0ABX0ZS26_9ACTN</name>
<dbReference type="SUPFAM" id="SSF81345">
    <property type="entry name" value="ABC transporter involved in vitamin B12 uptake, BtuC"/>
    <property type="match status" value="1"/>
</dbReference>
<accession>A0ABX0ZS26</accession>
<feature type="transmembrane region" description="Helical" evidence="8">
    <location>
        <begin position="89"/>
        <end position="107"/>
    </location>
</feature>
<evidence type="ECO:0000256" key="8">
    <source>
        <dbReference type="SAM" id="Phobius"/>
    </source>
</evidence>
<feature type="transmembrane region" description="Helical" evidence="8">
    <location>
        <begin position="144"/>
        <end position="164"/>
    </location>
</feature>
<evidence type="ECO:0000256" key="3">
    <source>
        <dbReference type="ARBA" id="ARBA00022448"/>
    </source>
</evidence>
<comment type="subcellular location">
    <subcellularLocation>
        <location evidence="1">Cell membrane</location>
        <topology evidence="1">Multi-pass membrane protein</topology>
    </subcellularLocation>
</comment>
<keyword evidence="7 8" id="KW-0472">Membrane</keyword>
<feature type="transmembrane region" description="Helical" evidence="8">
    <location>
        <begin position="170"/>
        <end position="192"/>
    </location>
</feature>
<keyword evidence="6 8" id="KW-1133">Transmembrane helix</keyword>
<evidence type="ECO:0000256" key="7">
    <source>
        <dbReference type="ARBA" id="ARBA00023136"/>
    </source>
</evidence>
<evidence type="ECO:0000256" key="4">
    <source>
        <dbReference type="ARBA" id="ARBA00022475"/>
    </source>
</evidence>
<feature type="transmembrane region" description="Helical" evidence="8">
    <location>
        <begin position="260"/>
        <end position="287"/>
    </location>
</feature>
<reference evidence="9 10" key="1">
    <citation type="submission" date="2020-03" db="EMBL/GenBank/DDBJ databases">
        <title>WGS of actinomycetes isolated from Thailand.</title>
        <authorList>
            <person name="Thawai C."/>
        </authorList>
    </citation>
    <scope>NUCLEOTIDE SEQUENCE [LARGE SCALE GENOMIC DNA]</scope>
    <source>
        <strain evidence="9 10">PRB2-1</strain>
    </source>
</reference>
<feature type="transmembrane region" description="Helical" evidence="8">
    <location>
        <begin position="221"/>
        <end position="240"/>
    </location>
</feature>
<keyword evidence="3" id="KW-0813">Transport</keyword>
<gene>
    <name evidence="9" type="ORF">HCN08_25630</name>
</gene>
<keyword evidence="4" id="KW-1003">Cell membrane</keyword>
<evidence type="ECO:0000256" key="1">
    <source>
        <dbReference type="ARBA" id="ARBA00004651"/>
    </source>
</evidence>
<evidence type="ECO:0000313" key="10">
    <source>
        <dbReference type="Proteomes" id="UP000734511"/>
    </source>
</evidence>
<dbReference type="Pfam" id="PF01032">
    <property type="entry name" value="FecCD"/>
    <property type="match status" value="1"/>
</dbReference>
<keyword evidence="10" id="KW-1185">Reference proteome</keyword>
<sequence length="358" mass="36477">MSALLADGTRTGRPRRRVVAHLGGGYAVRLDVRTWLVGAVLLAALAVVSVVTLSTGDYHVPPADVVRTLLGGGDPGDSFVVRTLRLPRLLTGLLVGAALGVGGGIFQSVSRNPLGSPDIIGFDTGAASGALVVILALHGSMAEIAAGSVIGGVGTAVLVYLLAMRKGVQGYRLILVGIGIAALLASVNSYLLTRASVTDAQSAAVWLTGSLNGRGWSQVRAVALAVAVLLPLAVPLGRLLRMLELGDDTARALGLAPERIRLSAIVVGVGLTATATACAGPIVFIALAAPQIARRLTKVPGPNVVPAALTGALLLVAADLAAQRVFDPKQLPVGIATGVLGGLYLAWLLGREWRRGRG</sequence>
<evidence type="ECO:0000313" key="9">
    <source>
        <dbReference type="EMBL" id="NJP46758.1"/>
    </source>
</evidence>
<evidence type="ECO:0000256" key="5">
    <source>
        <dbReference type="ARBA" id="ARBA00022692"/>
    </source>
</evidence>
<feature type="transmembrane region" description="Helical" evidence="8">
    <location>
        <begin position="330"/>
        <end position="350"/>
    </location>
</feature>
<dbReference type="RefSeq" id="WP_167985611.1">
    <property type="nucleotide sequence ID" value="NZ_JAATEJ010000024.1"/>
</dbReference>